<protein>
    <submittedName>
        <fullName evidence="1">Uncharacterized protein</fullName>
    </submittedName>
</protein>
<reference evidence="1 2" key="1">
    <citation type="submission" date="2018-04" db="EMBL/GenBank/DDBJ databases">
        <authorList>
            <person name="Vogel A."/>
        </authorList>
    </citation>
    <scope>NUCLEOTIDE SEQUENCE [LARGE SCALE GENOMIC DNA]</scope>
</reference>
<evidence type="ECO:0000313" key="1">
    <source>
        <dbReference type="EMBL" id="VFQ79635.1"/>
    </source>
</evidence>
<keyword evidence="2" id="KW-1185">Reference proteome</keyword>
<dbReference type="EMBL" id="OOIL02002000">
    <property type="protein sequence ID" value="VFQ79635.1"/>
    <property type="molecule type" value="Genomic_DNA"/>
</dbReference>
<dbReference type="AlphaFoldDB" id="A0A484LTB7"/>
<proteinExistence type="predicted"/>
<accession>A0A484LTB7</accession>
<dbReference type="Proteomes" id="UP000595140">
    <property type="component" value="Unassembled WGS sequence"/>
</dbReference>
<organism evidence="1 2">
    <name type="scientific">Cuscuta campestris</name>
    <dbReference type="NCBI Taxonomy" id="132261"/>
    <lineage>
        <taxon>Eukaryota</taxon>
        <taxon>Viridiplantae</taxon>
        <taxon>Streptophyta</taxon>
        <taxon>Embryophyta</taxon>
        <taxon>Tracheophyta</taxon>
        <taxon>Spermatophyta</taxon>
        <taxon>Magnoliopsida</taxon>
        <taxon>eudicotyledons</taxon>
        <taxon>Gunneridae</taxon>
        <taxon>Pentapetalae</taxon>
        <taxon>asterids</taxon>
        <taxon>lamiids</taxon>
        <taxon>Solanales</taxon>
        <taxon>Convolvulaceae</taxon>
        <taxon>Cuscuteae</taxon>
        <taxon>Cuscuta</taxon>
        <taxon>Cuscuta subgen. Grammica</taxon>
        <taxon>Cuscuta sect. Cleistogrammica</taxon>
    </lineage>
</organism>
<gene>
    <name evidence="1" type="ORF">CCAM_LOCUS21411</name>
</gene>
<name>A0A484LTB7_9ASTE</name>
<sequence length="82" mass="9464">MVSRANLKIFLLGFSAKWLIFPRVKTFRIRSSHLRLLVFLQKYLEMCDICFGGGAHVRRCFAMKCSYTSPTSILSFLRLQSG</sequence>
<evidence type="ECO:0000313" key="2">
    <source>
        <dbReference type="Proteomes" id="UP000595140"/>
    </source>
</evidence>